<dbReference type="Gene3D" id="2.120.10.30">
    <property type="entry name" value="TolB, C-terminal domain"/>
    <property type="match status" value="1"/>
</dbReference>
<keyword evidence="2" id="KW-0964">Secreted</keyword>
<dbReference type="PROSITE" id="PS51257">
    <property type="entry name" value="PROKAR_LIPOPROTEIN"/>
    <property type="match status" value="1"/>
</dbReference>
<dbReference type="InterPro" id="IPR017996">
    <property type="entry name" value="MRJP/yellow-related"/>
</dbReference>
<accession>A0ABS3QFA9</accession>
<proteinExistence type="predicted"/>
<dbReference type="EMBL" id="JAGETZ010000005">
    <property type="protein sequence ID" value="MBO2009916.1"/>
    <property type="molecule type" value="Genomic_DNA"/>
</dbReference>
<dbReference type="RefSeq" id="WP_208175551.1">
    <property type="nucleotide sequence ID" value="NZ_JAGETZ010000005.1"/>
</dbReference>
<name>A0ABS3QFA9_9BACT</name>
<dbReference type="PANTHER" id="PTHR10009">
    <property type="entry name" value="PROTEIN YELLOW-RELATED"/>
    <property type="match status" value="1"/>
</dbReference>
<dbReference type="Proteomes" id="UP000664369">
    <property type="component" value="Unassembled WGS sequence"/>
</dbReference>
<sequence>MKNLFAMALGLLLLAGCSKDSEGDITPQVPSLNVALTPVATSTVQWTGVAVTREGRVFANFPRMETDTIPYSVAEVSGAQATPFPDAAWNTWDRMMSPTNKFVCVQSVYTDANNFLWVLDAASPQMRGVVPGGAKLLKFDVATRQVVQRIDFNDETVVYPTSYLNDVRIDTQNNFAYITDSNAGALIVVNLATGRTRRLLGNHPSTKSEKLIITAEGRVWRNQAGELPDIDSDGLALSPNRDYLYYHALTGRTLYRIATQYLRDEALPQSQLAQRVETVATTNPPDGMAFDATGNLYLTDVENNAVTRITSSGEFQVVAQNAQLKWPDSFSVATDGSVYVTTSQLHIPRRERTEPYRILKLAVPR</sequence>
<dbReference type="InterPro" id="IPR011042">
    <property type="entry name" value="6-blade_b-propeller_TolB-like"/>
</dbReference>
<dbReference type="PANTHER" id="PTHR10009:SF18">
    <property type="entry name" value="PROTEIN YELLOW-LIKE PROTEIN"/>
    <property type="match status" value="1"/>
</dbReference>
<keyword evidence="4" id="KW-1185">Reference proteome</keyword>
<dbReference type="Pfam" id="PF03022">
    <property type="entry name" value="MRJP"/>
    <property type="match status" value="1"/>
</dbReference>
<organism evidence="3 4">
    <name type="scientific">Hymenobacter negativus</name>
    <dbReference type="NCBI Taxonomy" id="2795026"/>
    <lineage>
        <taxon>Bacteria</taxon>
        <taxon>Pseudomonadati</taxon>
        <taxon>Bacteroidota</taxon>
        <taxon>Cytophagia</taxon>
        <taxon>Cytophagales</taxon>
        <taxon>Hymenobacteraceae</taxon>
        <taxon>Hymenobacter</taxon>
    </lineage>
</organism>
<gene>
    <name evidence="3" type="ORF">J4E00_12710</name>
</gene>
<comment type="caution">
    <text evidence="3">The sequence shown here is derived from an EMBL/GenBank/DDBJ whole genome shotgun (WGS) entry which is preliminary data.</text>
</comment>
<evidence type="ECO:0000313" key="4">
    <source>
        <dbReference type="Proteomes" id="UP000664369"/>
    </source>
</evidence>
<evidence type="ECO:0000256" key="1">
    <source>
        <dbReference type="ARBA" id="ARBA00004613"/>
    </source>
</evidence>
<evidence type="ECO:0000313" key="3">
    <source>
        <dbReference type="EMBL" id="MBO2009916.1"/>
    </source>
</evidence>
<evidence type="ECO:0000256" key="2">
    <source>
        <dbReference type="ARBA" id="ARBA00022525"/>
    </source>
</evidence>
<dbReference type="SUPFAM" id="SSF63829">
    <property type="entry name" value="Calcium-dependent phosphotriesterase"/>
    <property type="match status" value="1"/>
</dbReference>
<comment type="subcellular location">
    <subcellularLocation>
        <location evidence="1">Secreted</location>
    </subcellularLocation>
</comment>
<protein>
    <recommendedName>
        <fullName evidence="5">Gluconolactonase</fullName>
    </recommendedName>
</protein>
<reference evidence="3 4" key="1">
    <citation type="submission" date="2021-03" db="EMBL/GenBank/DDBJ databases">
        <authorList>
            <person name="Kim M.K."/>
        </authorList>
    </citation>
    <scope>NUCLEOTIDE SEQUENCE [LARGE SCALE GENOMIC DNA]</scope>
    <source>
        <strain evidence="3 4">BT442</strain>
    </source>
</reference>
<evidence type="ECO:0008006" key="5">
    <source>
        <dbReference type="Google" id="ProtNLM"/>
    </source>
</evidence>